<dbReference type="EMBL" id="CP059399">
    <property type="protein sequence ID" value="QLY28162.1"/>
    <property type="molecule type" value="Genomic_DNA"/>
</dbReference>
<protein>
    <submittedName>
        <fullName evidence="2">Helix-turn-helix domain-containing protein</fullName>
    </submittedName>
</protein>
<evidence type="ECO:0000313" key="3">
    <source>
        <dbReference type="Proteomes" id="UP000515512"/>
    </source>
</evidence>
<dbReference type="KEGG" id="nhu:H0264_22505"/>
<dbReference type="InterPro" id="IPR043917">
    <property type="entry name" value="DUF5753"/>
</dbReference>
<accession>A0A7D6V8E8</accession>
<proteinExistence type="predicted"/>
<keyword evidence="3" id="KW-1185">Reference proteome</keyword>
<sequence>MLEMREKSGKSPLSAGLCIEVSRMTIRRLEDGELTKITTPQLEKLLEFYGAEPESRREALELWGEVRDQAKVARLHGNSKGYWHGYADQYASHLPHLLRLEASADHITTHQLVLVPGLLQTAGYRRAIARIDDPEMTVVNQERRIELSERRQTKLNEEGFVFEALLSEAVLRHLPGGETVMAEQLRWLCAVGERDNISIRLIPFAVGSHRGLTILSFTLLSFPRRAKGPIEPPVVYLERPLGGGDYNDRHEVVEKYQKAISSLREVALDEADTRNMLARLAKECAP</sequence>
<dbReference type="Pfam" id="PF19054">
    <property type="entry name" value="DUF5753"/>
    <property type="match status" value="1"/>
</dbReference>
<evidence type="ECO:0000259" key="1">
    <source>
        <dbReference type="Pfam" id="PF19054"/>
    </source>
</evidence>
<gene>
    <name evidence="2" type="ORF">H0264_22505</name>
</gene>
<name>A0A7D6V8E8_9NOCA</name>
<organism evidence="2 3">
    <name type="scientific">Nocardia huaxiensis</name>
    <dbReference type="NCBI Taxonomy" id="2755382"/>
    <lineage>
        <taxon>Bacteria</taxon>
        <taxon>Bacillati</taxon>
        <taxon>Actinomycetota</taxon>
        <taxon>Actinomycetes</taxon>
        <taxon>Mycobacteriales</taxon>
        <taxon>Nocardiaceae</taxon>
        <taxon>Nocardia</taxon>
    </lineage>
</organism>
<reference evidence="2 3" key="1">
    <citation type="submission" date="2020-07" db="EMBL/GenBank/DDBJ databases">
        <authorList>
            <person name="Zhuang K."/>
            <person name="Ran Y."/>
        </authorList>
    </citation>
    <scope>NUCLEOTIDE SEQUENCE [LARGE SCALE GENOMIC DNA]</scope>
    <source>
        <strain evidence="2 3">WCH-YHL-001</strain>
    </source>
</reference>
<dbReference type="AlphaFoldDB" id="A0A7D6V8E8"/>
<evidence type="ECO:0000313" key="2">
    <source>
        <dbReference type="EMBL" id="QLY28162.1"/>
    </source>
</evidence>
<dbReference type="Proteomes" id="UP000515512">
    <property type="component" value="Chromosome"/>
</dbReference>
<feature type="domain" description="DUF5753" evidence="1">
    <location>
        <begin position="95"/>
        <end position="279"/>
    </location>
</feature>